<dbReference type="PANTHER" id="PTHR10010:SF39">
    <property type="entry name" value="PHOU DOMAIN-CONTAINING PROTEIN"/>
    <property type="match status" value="1"/>
</dbReference>
<gene>
    <name evidence="8" type="ORF">HNQ01_002294</name>
</gene>
<dbReference type="Pfam" id="PF01895">
    <property type="entry name" value="PhoU"/>
    <property type="match status" value="2"/>
</dbReference>
<evidence type="ECO:0000256" key="3">
    <source>
        <dbReference type="ARBA" id="ARBA00022692"/>
    </source>
</evidence>
<feature type="transmembrane region" description="Helical" evidence="6">
    <location>
        <begin position="104"/>
        <end position="121"/>
    </location>
</feature>
<dbReference type="PANTHER" id="PTHR10010">
    <property type="entry name" value="SOLUTE CARRIER FAMILY 34 SODIUM PHOSPHATE , MEMBER 2-RELATED"/>
    <property type="match status" value="1"/>
</dbReference>
<dbReference type="EMBL" id="JABSNM010000009">
    <property type="protein sequence ID" value="NRT56551.1"/>
    <property type="molecule type" value="Genomic_DNA"/>
</dbReference>
<dbReference type="InterPro" id="IPR038078">
    <property type="entry name" value="PhoU-like_sf"/>
</dbReference>
<evidence type="ECO:0000256" key="4">
    <source>
        <dbReference type="ARBA" id="ARBA00022989"/>
    </source>
</evidence>
<feature type="transmembrane region" description="Helical" evidence="6">
    <location>
        <begin position="243"/>
        <end position="264"/>
    </location>
</feature>
<name>A0ABX2G2M2_9BURK</name>
<accession>A0ABX2G2M2</accession>
<dbReference type="Pfam" id="PF02690">
    <property type="entry name" value="Na_Pi_cotrans"/>
    <property type="match status" value="2"/>
</dbReference>
<dbReference type="NCBIfam" id="TIGR00704">
    <property type="entry name" value="NaPi_cotrn_rel"/>
    <property type="match status" value="1"/>
</dbReference>
<organism evidence="8 9">
    <name type="scientific">Sphaerotilus uruguayifluvii</name>
    <dbReference type="NCBI Taxonomy" id="2735897"/>
    <lineage>
        <taxon>Bacteria</taxon>
        <taxon>Pseudomonadati</taxon>
        <taxon>Pseudomonadota</taxon>
        <taxon>Betaproteobacteria</taxon>
        <taxon>Burkholderiales</taxon>
        <taxon>Sphaerotilaceae</taxon>
        <taxon>Sphaerotilus</taxon>
    </lineage>
</organism>
<proteinExistence type="predicted"/>
<evidence type="ECO:0000313" key="8">
    <source>
        <dbReference type="EMBL" id="NRT56551.1"/>
    </source>
</evidence>
<reference evidence="8 9" key="1">
    <citation type="submission" date="2020-05" db="EMBL/GenBank/DDBJ databases">
        <title>Genomic Encyclopedia of Type Strains, Phase IV (KMG-V): Genome sequencing to study the core and pangenomes of soil and plant-associated prokaryotes.</title>
        <authorList>
            <person name="Whitman W."/>
        </authorList>
    </citation>
    <scope>NUCLEOTIDE SEQUENCE [LARGE SCALE GENOMIC DNA]</scope>
    <source>
        <strain evidence="8 9">C29</strain>
    </source>
</reference>
<dbReference type="NCBIfam" id="NF037997">
    <property type="entry name" value="Na_Pi_symport"/>
    <property type="match status" value="1"/>
</dbReference>
<dbReference type="Gene3D" id="1.20.58.220">
    <property type="entry name" value="Phosphate transport system protein phou homolog 2, domain 2"/>
    <property type="match status" value="1"/>
</dbReference>
<keyword evidence="5 6" id="KW-0472">Membrane</keyword>
<keyword evidence="9" id="KW-1185">Reference proteome</keyword>
<evidence type="ECO:0000259" key="7">
    <source>
        <dbReference type="Pfam" id="PF01895"/>
    </source>
</evidence>
<dbReference type="Proteomes" id="UP001516061">
    <property type="component" value="Unassembled WGS sequence"/>
</dbReference>
<dbReference type="InterPro" id="IPR003841">
    <property type="entry name" value="Na/Pi_transpt"/>
</dbReference>
<feature type="transmembrane region" description="Helical" evidence="6">
    <location>
        <begin position="47"/>
        <end position="68"/>
    </location>
</feature>
<dbReference type="InterPro" id="IPR004633">
    <property type="entry name" value="NaPi_cotrn-rel/YqeW-like"/>
</dbReference>
<evidence type="ECO:0000256" key="5">
    <source>
        <dbReference type="ARBA" id="ARBA00023136"/>
    </source>
</evidence>
<protein>
    <submittedName>
        <fullName evidence="8">Phosphate:Na+ symporter</fullName>
    </submittedName>
</protein>
<feature type="transmembrane region" description="Helical" evidence="6">
    <location>
        <begin position="175"/>
        <end position="198"/>
    </location>
</feature>
<keyword evidence="4 6" id="KW-1133">Transmembrane helix</keyword>
<evidence type="ECO:0000256" key="1">
    <source>
        <dbReference type="ARBA" id="ARBA00004651"/>
    </source>
</evidence>
<feature type="transmembrane region" description="Helical" evidence="6">
    <location>
        <begin position="210"/>
        <end position="231"/>
    </location>
</feature>
<comment type="caution">
    <text evidence="8">The sequence shown here is derived from an EMBL/GenBank/DDBJ whole genome shotgun (WGS) entry which is preliminary data.</text>
</comment>
<evidence type="ECO:0000256" key="6">
    <source>
        <dbReference type="SAM" id="Phobius"/>
    </source>
</evidence>
<feature type="domain" description="PhoU" evidence="7">
    <location>
        <begin position="446"/>
        <end position="527"/>
    </location>
</feature>
<keyword evidence="3 6" id="KW-0812">Transmembrane</keyword>
<evidence type="ECO:0000313" key="9">
    <source>
        <dbReference type="Proteomes" id="UP001516061"/>
    </source>
</evidence>
<evidence type="ECO:0000256" key="2">
    <source>
        <dbReference type="ARBA" id="ARBA00022475"/>
    </source>
</evidence>
<comment type="subcellular location">
    <subcellularLocation>
        <location evidence="1">Cell membrane</location>
        <topology evidence="1">Multi-pass membrane protein</topology>
    </subcellularLocation>
</comment>
<feature type="transmembrane region" description="Helical" evidence="6">
    <location>
        <begin position="75"/>
        <end position="98"/>
    </location>
</feature>
<dbReference type="SUPFAM" id="SSF109755">
    <property type="entry name" value="PhoU-like"/>
    <property type="match status" value="1"/>
</dbReference>
<dbReference type="RefSeq" id="WP_173805568.1">
    <property type="nucleotide sequence ID" value="NZ_JABSNM010000009.1"/>
</dbReference>
<dbReference type="InterPro" id="IPR026022">
    <property type="entry name" value="PhoU_dom"/>
</dbReference>
<feature type="domain" description="PhoU" evidence="7">
    <location>
        <begin position="340"/>
        <end position="424"/>
    </location>
</feature>
<keyword evidence="2" id="KW-1003">Cell membrane</keyword>
<sequence length="559" mass="60885">MLHLLNLFAAIALLIWATQLVRTGVLRLFGESLRRMLAASMGAWPKAMLSGMVVTCIVQSSTATSLIVSSFVGKGLVATAPALVVMLGADIGTSVMALVYSFDLSWLSPLLIFAGVVAHLSREKSSTGQLGQIGIGLGLITLALQLIVESTRPLVEAPLVRTLLVSIPNDLGIELAVGAALAILSYSSLAVVLLVATLADQGLVPVPTALGLVLGANLGRALVAVLSVLRSDVATRRLPMGTLVFKVVACALAAPFMATFHVWLQEGVPQVLQQIVVFNLMFNAAQALLFVPVVKPLAQALERWMSPPPQVDERTPRHLDRLALGTPSLALSCAAREALRQADAVETMLRGIVPVIRGNDLGEAERLRDMDDVVDALYTAVKLYLTQISRQPLSERESQRWTEIVSFTINMEQIGDIIERVLQDVEDKKIRKQRRFSEAGMAEIIHLHERLMANLRLGMSVFLDGHPRDAQKLLEEKARFRELEHAYAARHLDRLKDNTPDSIETSSLHLDLISDLKRINSHICSIAYPILEPAGALAQTRLRPSRMAGLDEIRGDLRG</sequence>